<dbReference type="PROSITE" id="PS51257">
    <property type="entry name" value="PROKAR_LIPOPROTEIN"/>
    <property type="match status" value="1"/>
</dbReference>
<keyword evidence="5 7" id="KW-0378">Hydrolase</keyword>
<dbReference type="Pfam" id="PF10502">
    <property type="entry name" value="Peptidase_S26"/>
    <property type="match status" value="1"/>
</dbReference>
<proteinExistence type="inferred from homology"/>
<dbReference type="EMBL" id="FNSN01000003">
    <property type="protein sequence ID" value="SEB95916.1"/>
    <property type="molecule type" value="Genomic_DNA"/>
</dbReference>
<accession>A0A1H4NKY8</accession>
<dbReference type="PRINTS" id="PR00727">
    <property type="entry name" value="LEADERPTASE"/>
</dbReference>
<evidence type="ECO:0000256" key="4">
    <source>
        <dbReference type="ARBA" id="ARBA00013208"/>
    </source>
</evidence>
<dbReference type="InterPro" id="IPR019758">
    <property type="entry name" value="Pept_S26A_signal_pept_1_CS"/>
</dbReference>
<gene>
    <name evidence="9" type="ORF">SAMN04489745_1703</name>
</gene>
<keyword evidence="10" id="KW-1185">Reference proteome</keyword>
<reference evidence="9 10" key="1">
    <citation type="submission" date="2016-10" db="EMBL/GenBank/DDBJ databases">
        <authorList>
            <person name="de Groot N.N."/>
        </authorList>
    </citation>
    <scope>NUCLEOTIDE SEQUENCE [LARGE SCALE GENOMIC DNA]</scope>
    <source>
        <strain evidence="9 10">DSM 10495</strain>
    </source>
</reference>
<protein>
    <recommendedName>
        <fullName evidence="4 7">Signal peptidase I</fullName>
        <ecNumber evidence="4 7">3.4.21.89</ecNumber>
    </recommendedName>
</protein>
<dbReference type="GO" id="GO:0006465">
    <property type="term" value="P:signal peptide processing"/>
    <property type="evidence" value="ECO:0007669"/>
    <property type="project" value="InterPro"/>
</dbReference>
<dbReference type="EC" id="3.4.21.89" evidence="4 7"/>
<evidence type="ECO:0000256" key="5">
    <source>
        <dbReference type="ARBA" id="ARBA00022801"/>
    </source>
</evidence>
<dbReference type="InterPro" id="IPR000223">
    <property type="entry name" value="Pept_S26A_signal_pept_1"/>
</dbReference>
<comment type="subcellular location">
    <subcellularLocation>
        <location evidence="2">Cell membrane</location>
        <topology evidence="2">Single-pass type II membrane protein</topology>
    </subcellularLocation>
    <subcellularLocation>
        <location evidence="7">Membrane</location>
        <topology evidence="7">Single-pass type II membrane protein</topology>
    </subcellularLocation>
</comment>
<evidence type="ECO:0000256" key="6">
    <source>
        <dbReference type="PIRSR" id="PIRSR600223-1"/>
    </source>
</evidence>
<dbReference type="SUPFAM" id="SSF51306">
    <property type="entry name" value="LexA/Signal peptidase"/>
    <property type="match status" value="1"/>
</dbReference>
<feature type="domain" description="Peptidase S26" evidence="8">
    <location>
        <begin position="19"/>
        <end position="203"/>
    </location>
</feature>
<evidence type="ECO:0000313" key="10">
    <source>
        <dbReference type="Proteomes" id="UP000182652"/>
    </source>
</evidence>
<name>A0A1H4NKY8_9MICC</name>
<keyword evidence="7" id="KW-0645">Protease</keyword>
<dbReference type="PROSITE" id="PS00761">
    <property type="entry name" value="SPASE_I_3"/>
    <property type="match status" value="1"/>
</dbReference>
<dbReference type="CDD" id="cd06530">
    <property type="entry name" value="S26_SPase_I"/>
    <property type="match status" value="1"/>
</dbReference>
<feature type="active site" evidence="6">
    <location>
        <position position="113"/>
    </location>
</feature>
<organism evidence="9 10">
    <name type="scientific">Arthrobacter woluwensis</name>
    <dbReference type="NCBI Taxonomy" id="156980"/>
    <lineage>
        <taxon>Bacteria</taxon>
        <taxon>Bacillati</taxon>
        <taxon>Actinomycetota</taxon>
        <taxon>Actinomycetes</taxon>
        <taxon>Micrococcales</taxon>
        <taxon>Micrococcaceae</taxon>
        <taxon>Arthrobacter</taxon>
    </lineage>
</organism>
<evidence type="ECO:0000259" key="8">
    <source>
        <dbReference type="Pfam" id="PF10502"/>
    </source>
</evidence>
<dbReference type="GO" id="GO:0005886">
    <property type="term" value="C:plasma membrane"/>
    <property type="evidence" value="ECO:0007669"/>
    <property type="project" value="UniProtKB-SubCell"/>
</dbReference>
<dbReference type="PANTHER" id="PTHR43390">
    <property type="entry name" value="SIGNAL PEPTIDASE I"/>
    <property type="match status" value="1"/>
</dbReference>
<dbReference type="GO" id="GO:0009003">
    <property type="term" value="F:signal peptidase activity"/>
    <property type="evidence" value="ECO:0007669"/>
    <property type="project" value="UniProtKB-EC"/>
</dbReference>
<sequence length="218" mass="23558">MKTTKRQNPPRGWRFVASGVVLAILLVSCVRALWVDVYYIPSASMEPLLQEGDRIAVSRTAFQSGSPQRGDLVVFDGRGSLDPAESGRGPVMDAFTSIGQWLGVIGHDTVYVKRVIGVGGDRVRCCTVDGKLEVNGKPLKESYLFPGDTASDFTFDVKVPEDRLWVMGDHRSVSRDSRSLLGAPGGGMIALGRVIGRAESIVWPLDRFGQIPSPATGP</sequence>
<evidence type="ECO:0000313" key="9">
    <source>
        <dbReference type="EMBL" id="SEB95916.1"/>
    </source>
</evidence>
<dbReference type="InterPro" id="IPR019533">
    <property type="entry name" value="Peptidase_S26"/>
</dbReference>
<dbReference type="Proteomes" id="UP000182652">
    <property type="component" value="Unassembled WGS sequence"/>
</dbReference>
<dbReference type="STRING" id="156980.SAMN04489745_1703"/>
<dbReference type="InterPro" id="IPR036286">
    <property type="entry name" value="LexA/Signal_pep-like_sf"/>
</dbReference>
<evidence type="ECO:0000256" key="3">
    <source>
        <dbReference type="ARBA" id="ARBA00009370"/>
    </source>
</evidence>
<dbReference type="RefSeq" id="WP_066210714.1">
    <property type="nucleotide sequence ID" value="NZ_FNSN01000003.1"/>
</dbReference>
<dbReference type="NCBIfam" id="TIGR02227">
    <property type="entry name" value="sigpep_I_bact"/>
    <property type="match status" value="1"/>
</dbReference>
<evidence type="ECO:0000256" key="1">
    <source>
        <dbReference type="ARBA" id="ARBA00000677"/>
    </source>
</evidence>
<dbReference type="GO" id="GO:0004252">
    <property type="term" value="F:serine-type endopeptidase activity"/>
    <property type="evidence" value="ECO:0007669"/>
    <property type="project" value="InterPro"/>
</dbReference>
<dbReference type="AlphaFoldDB" id="A0A1H4NKY8"/>
<comment type="catalytic activity">
    <reaction evidence="1 7">
        <text>Cleavage of hydrophobic, N-terminal signal or leader sequences from secreted and periplasmic proteins.</text>
        <dbReference type="EC" id="3.4.21.89"/>
    </reaction>
</comment>
<feature type="active site" evidence="6">
    <location>
        <position position="44"/>
    </location>
</feature>
<evidence type="ECO:0000256" key="7">
    <source>
        <dbReference type="RuleBase" id="RU362042"/>
    </source>
</evidence>
<dbReference type="PANTHER" id="PTHR43390:SF1">
    <property type="entry name" value="CHLOROPLAST PROCESSING PEPTIDASE"/>
    <property type="match status" value="1"/>
</dbReference>
<comment type="similarity">
    <text evidence="3 7">Belongs to the peptidase S26 family.</text>
</comment>
<evidence type="ECO:0000256" key="2">
    <source>
        <dbReference type="ARBA" id="ARBA00004401"/>
    </source>
</evidence>
<dbReference type="Gene3D" id="2.10.109.10">
    <property type="entry name" value="Umud Fragment, subunit A"/>
    <property type="match status" value="1"/>
</dbReference>